<organism evidence="2 3">
    <name type="scientific">Orbilia brochopaga</name>
    <dbReference type="NCBI Taxonomy" id="3140254"/>
    <lineage>
        <taxon>Eukaryota</taxon>
        <taxon>Fungi</taxon>
        <taxon>Dikarya</taxon>
        <taxon>Ascomycota</taxon>
        <taxon>Pezizomycotina</taxon>
        <taxon>Orbiliomycetes</taxon>
        <taxon>Orbiliales</taxon>
        <taxon>Orbiliaceae</taxon>
        <taxon>Orbilia</taxon>
    </lineage>
</organism>
<gene>
    <name evidence="2" type="ORF">TWF696_000424</name>
</gene>
<accession>A0AAV9VDP3</accession>
<evidence type="ECO:0000313" key="2">
    <source>
        <dbReference type="EMBL" id="KAK6359261.1"/>
    </source>
</evidence>
<evidence type="ECO:0000256" key="1">
    <source>
        <dbReference type="SAM" id="MobiDB-lite"/>
    </source>
</evidence>
<comment type="caution">
    <text evidence="2">The sequence shown here is derived from an EMBL/GenBank/DDBJ whole genome shotgun (WGS) entry which is preliminary data.</text>
</comment>
<dbReference type="Proteomes" id="UP001375240">
    <property type="component" value="Unassembled WGS sequence"/>
</dbReference>
<proteinExistence type="predicted"/>
<feature type="compositionally biased region" description="Polar residues" evidence="1">
    <location>
        <begin position="131"/>
        <end position="142"/>
    </location>
</feature>
<name>A0AAV9VDP3_9PEZI</name>
<protein>
    <submittedName>
        <fullName evidence="2">Uncharacterized protein</fullName>
    </submittedName>
</protein>
<keyword evidence="3" id="KW-1185">Reference proteome</keyword>
<evidence type="ECO:0000313" key="3">
    <source>
        <dbReference type="Proteomes" id="UP001375240"/>
    </source>
</evidence>
<sequence>MPVIPFFPNFPGHLNAGVRRRRRRDLKAQYRAVRSLSNQGLELLGSTCQSQISANAALSNGQFLPQSDFTYTQPLSEIPTPRQYTPYRYEVPHYSQSQSHSVSPFDPLDSSPTTARQPTGHDEYMLPPLQQPSLGTASGYPQSILETSSGYQVPNQFLPAIPTPYLHEPLPATPVYQQPEVIPPIIPSSGSSNYVTYNTSGYGHGTPTPSGSSPSTYDQKICHPRTLPPPQSFSTGRILSTLGALPPSGPAFFRLTPEEQAYFQQRRLPPPPPPQPRVYNFENSTQTTIAKTLATGKEHKSGKSKSKSPTSEDGLSDGTLSTNGQD</sequence>
<reference evidence="2 3" key="1">
    <citation type="submission" date="2019-10" db="EMBL/GenBank/DDBJ databases">
        <authorList>
            <person name="Palmer J.M."/>
        </authorList>
    </citation>
    <scope>NUCLEOTIDE SEQUENCE [LARGE SCALE GENOMIC DNA]</scope>
    <source>
        <strain evidence="2 3">TWF696</strain>
    </source>
</reference>
<dbReference type="EMBL" id="JAVHNQ010000001">
    <property type="protein sequence ID" value="KAK6359261.1"/>
    <property type="molecule type" value="Genomic_DNA"/>
</dbReference>
<feature type="region of interest" description="Disordered" evidence="1">
    <location>
        <begin position="292"/>
        <end position="326"/>
    </location>
</feature>
<feature type="region of interest" description="Disordered" evidence="1">
    <location>
        <begin position="200"/>
        <end position="241"/>
    </location>
</feature>
<feature type="region of interest" description="Disordered" evidence="1">
    <location>
        <begin position="93"/>
        <end position="142"/>
    </location>
</feature>
<feature type="compositionally biased region" description="Low complexity" evidence="1">
    <location>
        <begin position="200"/>
        <end position="217"/>
    </location>
</feature>
<dbReference type="AlphaFoldDB" id="A0AAV9VDP3"/>